<protein>
    <submittedName>
        <fullName evidence="2">Uncharacterized protein</fullName>
    </submittedName>
</protein>
<accession>A0A750FGL9</accession>
<name>A0A750FGL9_SALER</name>
<dbReference type="EMBL" id="DAAVQR010000001">
    <property type="protein sequence ID" value="HAF6139139.1"/>
    <property type="molecule type" value="Genomic_DNA"/>
</dbReference>
<evidence type="ECO:0000313" key="2">
    <source>
        <dbReference type="EMBL" id="HAF6139139.1"/>
    </source>
</evidence>
<feature type="region of interest" description="Disordered" evidence="1">
    <location>
        <begin position="61"/>
        <end position="82"/>
    </location>
</feature>
<organism evidence="2">
    <name type="scientific">Salmonella enterica</name>
    <name type="common">Salmonella choleraesuis</name>
    <dbReference type="NCBI Taxonomy" id="28901"/>
    <lineage>
        <taxon>Bacteria</taxon>
        <taxon>Pseudomonadati</taxon>
        <taxon>Pseudomonadota</taxon>
        <taxon>Gammaproteobacteria</taxon>
        <taxon>Enterobacterales</taxon>
        <taxon>Enterobacteriaceae</taxon>
        <taxon>Salmonella</taxon>
    </lineage>
</organism>
<reference evidence="2" key="1">
    <citation type="journal article" date="2018" name="Genome Biol.">
        <title>SKESA: strategic k-mer extension for scrupulous assemblies.</title>
        <authorList>
            <person name="Souvorov A."/>
            <person name="Agarwala R."/>
            <person name="Lipman D.J."/>
        </authorList>
    </citation>
    <scope>NUCLEOTIDE SEQUENCE</scope>
    <source>
        <strain evidence="2">MA.CK_99/00005427</strain>
    </source>
</reference>
<evidence type="ECO:0000256" key="1">
    <source>
        <dbReference type="SAM" id="MobiDB-lite"/>
    </source>
</evidence>
<comment type="caution">
    <text evidence="2">The sequence shown here is derived from an EMBL/GenBank/DDBJ whole genome shotgun (WGS) entry which is preliminary data.</text>
</comment>
<sequence>MSPEEFIKKHITDALVGEGFPEQVALGGGLDHYHRMSQASRKGRAYDDCLFYARQWAKGQTTAAERKVKNRPGRGNTQPGLF</sequence>
<dbReference type="AlphaFoldDB" id="A0A750FGL9"/>
<reference evidence="2" key="2">
    <citation type="submission" date="2020-02" db="EMBL/GenBank/DDBJ databases">
        <authorList>
            <consortium name="NCBI Pathogen Detection Project"/>
        </authorList>
    </citation>
    <scope>NUCLEOTIDE SEQUENCE</scope>
    <source>
        <strain evidence="2">MA.CK_99/00005427</strain>
    </source>
</reference>
<proteinExistence type="predicted"/>
<gene>
    <name evidence="2" type="ORF">G9B32_000301</name>
</gene>